<feature type="transmembrane region" description="Helical" evidence="11">
    <location>
        <begin position="489"/>
        <end position="513"/>
    </location>
</feature>
<protein>
    <recommendedName>
        <fullName evidence="3">glucuronosyltransferase</fullName>
        <ecNumber evidence="3">2.4.1.17</ecNumber>
    </recommendedName>
</protein>
<dbReference type="STRING" id="135651.G0NPD0"/>
<evidence type="ECO:0000256" key="3">
    <source>
        <dbReference type="ARBA" id="ARBA00012544"/>
    </source>
</evidence>
<evidence type="ECO:0000256" key="7">
    <source>
        <dbReference type="ARBA" id="ARBA00022729"/>
    </source>
</evidence>
<keyword evidence="8 11" id="KW-1133">Transmembrane helix</keyword>
<evidence type="ECO:0000256" key="2">
    <source>
        <dbReference type="ARBA" id="ARBA00009995"/>
    </source>
</evidence>
<evidence type="ECO:0000256" key="9">
    <source>
        <dbReference type="ARBA" id="ARBA00023136"/>
    </source>
</evidence>
<evidence type="ECO:0000256" key="11">
    <source>
        <dbReference type="SAM" id="Phobius"/>
    </source>
</evidence>
<dbReference type="InParanoid" id="G0NPD0"/>
<evidence type="ECO:0000256" key="6">
    <source>
        <dbReference type="ARBA" id="ARBA00022692"/>
    </source>
</evidence>
<evidence type="ECO:0000256" key="8">
    <source>
        <dbReference type="ARBA" id="ARBA00022989"/>
    </source>
</evidence>
<comment type="similarity">
    <text evidence="2">Belongs to the UDP-glycosyltransferase family.</text>
</comment>
<keyword evidence="9 11" id="KW-0472">Membrane</keyword>
<proteinExistence type="inferred from homology"/>
<gene>
    <name evidence="13" type="ORF">CAEBREN_12116</name>
</gene>
<keyword evidence="14" id="KW-1185">Reference proteome</keyword>
<evidence type="ECO:0000256" key="5">
    <source>
        <dbReference type="ARBA" id="ARBA00022679"/>
    </source>
</evidence>
<dbReference type="GO" id="GO:0016020">
    <property type="term" value="C:membrane"/>
    <property type="evidence" value="ECO:0007669"/>
    <property type="project" value="UniProtKB-SubCell"/>
</dbReference>
<evidence type="ECO:0000313" key="14">
    <source>
        <dbReference type="Proteomes" id="UP000008068"/>
    </source>
</evidence>
<evidence type="ECO:0000313" key="13">
    <source>
        <dbReference type="EMBL" id="EGT35221.1"/>
    </source>
</evidence>
<feature type="signal peptide" evidence="12">
    <location>
        <begin position="1"/>
        <end position="16"/>
    </location>
</feature>
<comment type="catalytic activity">
    <reaction evidence="10">
        <text>glucuronate acceptor + UDP-alpha-D-glucuronate = acceptor beta-D-glucuronoside + UDP + H(+)</text>
        <dbReference type="Rhea" id="RHEA:21032"/>
        <dbReference type="ChEBI" id="CHEBI:15378"/>
        <dbReference type="ChEBI" id="CHEBI:58052"/>
        <dbReference type="ChEBI" id="CHEBI:58223"/>
        <dbReference type="ChEBI" id="CHEBI:132367"/>
        <dbReference type="ChEBI" id="CHEBI:132368"/>
        <dbReference type="EC" id="2.4.1.17"/>
    </reaction>
</comment>
<evidence type="ECO:0000256" key="12">
    <source>
        <dbReference type="SAM" id="SignalP"/>
    </source>
</evidence>
<comment type="subcellular location">
    <subcellularLocation>
        <location evidence="1">Membrane</location>
        <topology evidence="1">Single-pass membrane protein</topology>
    </subcellularLocation>
</comment>
<name>G0NPD0_CAEBE</name>
<reference evidence="14" key="1">
    <citation type="submission" date="2011-07" db="EMBL/GenBank/DDBJ databases">
        <authorList>
            <consortium name="Caenorhabditis brenneri Sequencing and Analysis Consortium"/>
            <person name="Wilson R.K."/>
        </authorList>
    </citation>
    <scope>NUCLEOTIDE SEQUENCE [LARGE SCALE GENOMIC DNA]</scope>
    <source>
        <strain evidence="14">PB2801</strain>
    </source>
</reference>
<dbReference type="SUPFAM" id="SSF53756">
    <property type="entry name" value="UDP-Glycosyltransferase/glycogen phosphorylase"/>
    <property type="match status" value="1"/>
</dbReference>
<dbReference type="EC" id="2.4.1.17" evidence="3"/>
<dbReference type="GO" id="GO:0015020">
    <property type="term" value="F:glucuronosyltransferase activity"/>
    <property type="evidence" value="ECO:0007669"/>
    <property type="project" value="UniProtKB-EC"/>
</dbReference>
<dbReference type="Gene3D" id="3.40.50.2000">
    <property type="entry name" value="Glycogen Phosphorylase B"/>
    <property type="match status" value="1"/>
</dbReference>
<dbReference type="InterPro" id="IPR050271">
    <property type="entry name" value="UDP-glycosyltransferase"/>
</dbReference>
<dbReference type="PANTHER" id="PTHR48043:SF89">
    <property type="entry name" value="UDP-GLUCURONOSYLTRANSFERASE"/>
    <property type="match status" value="1"/>
</dbReference>
<keyword evidence="6 11" id="KW-0812">Transmembrane</keyword>
<dbReference type="AlphaFoldDB" id="G0NPD0"/>
<evidence type="ECO:0000256" key="4">
    <source>
        <dbReference type="ARBA" id="ARBA00022676"/>
    </source>
</evidence>
<evidence type="ECO:0000256" key="1">
    <source>
        <dbReference type="ARBA" id="ARBA00004167"/>
    </source>
</evidence>
<dbReference type="FunFam" id="3.40.50.2000:FF:000038">
    <property type="entry name" value="UDP-GlucuronosylTransferase"/>
    <property type="match status" value="1"/>
</dbReference>
<dbReference type="OMA" id="ANEMSNH"/>
<keyword evidence="7 12" id="KW-0732">Signal</keyword>
<dbReference type="eggNOG" id="KOG1192">
    <property type="taxonomic scope" value="Eukaryota"/>
</dbReference>
<feature type="chain" id="PRO_5003405206" description="glucuronosyltransferase" evidence="12">
    <location>
        <begin position="17"/>
        <end position="521"/>
    </location>
</feature>
<sequence>MYLLILFCSIISTTYAYNILVYSPSFGGSHTNFMARIADTLTDAGHNVTFLVPVVDSARKFQLGVKTTKDVVMVDREKHDGSFVDKGAGKYWAAEINAGNIKEVFGEFTAAQTHTCHDFLQRKDIFEEMKSKNFDVGIYEPLTVCGLGFMHAIGIRKIITACSEVFYDTVLDVIGEPLDLSHVPTVLSKLEDPGKWSFWDKIQNYKLSMAYQKWTCEVFDAQTAIYKKYLGEEVPDWRELIAKSSLQFVNSIPYVDFPRTVGQKTISIGGIQVESQTEDLDKELDAVLSERPMNVLISFGSVVRSMDLPEVWRSNLLAAIKSQPNTTFIWKYESDDVSFAQEVPNIHFSKWVPQTSLLNDPRLTAFITHGGLGSTNELSYHGVPAIMVPVFVDQHRNSNMLARHGGVIVFKKQDLGEADKIKNALQAILYDEKYKKNSVKLAELLNNQPLKPREQVVRYVEFVARYGPFSGMDMEGRGLGLLEKNVLDIYFVLVAPYLLSLGLVIVVTFIMLLRVRSVKVQ</sequence>
<keyword evidence="5" id="KW-0808">Transferase</keyword>
<dbReference type="HOGENOM" id="CLU_012949_1_4_1"/>
<dbReference type="EMBL" id="GL379920">
    <property type="protein sequence ID" value="EGT35221.1"/>
    <property type="molecule type" value="Genomic_DNA"/>
</dbReference>
<dbReference type="PANTHER" id="PTHR48043">
    <property type="entry name" value="EG:EG0003.4 PROTEIN-RELATED"/>
    <property type="match status" value="1"/>
</dbReference>
<keyword evidence="4" id="KW-0328">Glycosyltransferase</keyword>
<dbReference type="OrthoDB" id="5835829at2759"/>
<evidence type="ECO:0000256" key="10">
    <source>
        <dbReference type="ARBA" id="ARBA00047475"/>
    </source>
</evidence>
<organism evidence="14">
    <name type="scientific">Caenorhabditis brenneri</name>
    <name type="common">Nematode worm</name>
    <dbReference type="NCBI Taxonomy" id="135651"/>
    <lineage>
        <taxon>Eukaryota</taxon>
        <taxon>Metazoa</taxon>
        <taxon>Ecdysozoa</taxon>
        <taxon>Nematoda</taxon>
        <taxon>Chromadorea</taxon>
        <taxon>Rhabditida</taxon>
        <taxon>Rhabditina</taxon>
        <taxon>Rhabditomorpha</taxon>
        <taxon>Rhabditoidea</taxon>
        <taxon>Rhabditidae</taxon>
        <taxon>Peloderinae</taxon>
        <taxon>Caenorhabditis</taxon>
    </lineage>
</organism>
<dbReference type="Pfam" id="PF00201">
    <property type="entry name" value="UDPGT"/>
    <property type="match status" value="1"/>
</dbReference>
<accession>G0NPD0</accession>
<dbReference type="Proteomes" id="UP000008068">
    <property type="component" value="Unassembled WGS sequence"/>
</dbReference>
<dbReference type="CDD" id="cd03784">
    <property type="entry name" value="GT1_Gtf-like"/>
    <property type="match status" value="1"/>
</dbReference>
<dbReference type="InterPro" id="IPR002213">
    <property type="entry name" value="UDP_glucos_trans"/>
</dbReference>